<dbReference type="InterPro" id="IPR003265">
    <property type="entry name" value="HhH-GPD_domain"/>
</dbReference>
<evidence type="ECO:0000256" key="4">
    <source>
        <dbReference type="ARBA" id="ARBA00023204"/>
    </source>
</evidence>
<dbReference type="SMART" id="SM00478">
    <property type="entry name" value="ENDO3c"/>
    <property type="match status" value="1"/>
</dbReference>
<feature type="domain" description="HhH-GPD" evidence="5">
    <location>
        <begin position="159"/>
        <end position="316"/>
    </location>
</feature>
<protein>
    <recommendedName>
        <fullName evidence="2">DNA-3-methyladenine glycosylase II</fullName>
        <ecNumber evidence="2">3.2.2.21</ecNumber>
    </recommendedName>
</protein>
<evidence type="ECO:0000259" key="6">
    <source>
        <dbReference type="SMART" id="SM01009"/>
    </source>
</evidence>
<dbReference type="STRING" id="471853.Bcav_4053"/>
<dbReference type="Gene3D" id="1.10.1670.10">
    <property type="entry name" value="Helix-hairpin-Helix base-excision DNA repair enzymes (C-terminal)"/>
    <property type="match status" value="1"/>
</dbReference>
<dbReference type="Pfam" id="PF00730">
    <property type="entry name" value="HhH-GPD"/>
    <property type="match status" value="1"/>
</dbReference>
<comment type="catalytic activity">
    <reaction evidence="1">
        <text>Hydrolysis of alkylated DNA, releasing 3-methyladenine, 3-methylguanine, 7-methylguanine and 7-methyladenine.</text>
        <dbReference type="EC" id="3.2.2.21"/>
    </reaction>
</comment>
<dbReference type="eggNOG" id="COG0122">
    <property type="taxonomic scope" value="Bacteria"/>
</dbReference>
<dbReference type="HOGENOM" id="CLU_000445_72_3_11"/>
<evidence type="ECO:0000256" key="3">
    <source>
        <dbReference type="ARBA" id="ARBA00022763"/>
    </source>
</evidence>
<organism evidence="7 8">
    <name type="scientific">Beutenbergia cavernae (strain ATCC BAA-8 / DSM 12333 / CCUG 43141 / JCM 11478 / NBRC 16432 / NCIMB 13614 / HKI 0122)</name>
    <dbReference type="NCBI Taxonomy" id="471853"/>
    <lineage>
        <taxon>Bacteria</taxon>
        <taxon>Bacillati</taxon>
        <taxon>Actinomycetota</taxon>
        <taxon>Actinomycetes</taxon>
        <taxon>Micrococcales</taxon>
        <taxon>Beutenbergiaceae</taxon>
        <taxon>Beutenbergia</taxon>
    </lineage>
</organism>
<dbReference type="PANTHER" id="PTHR43003">
    <property type="entry name" value="DNA-3-METHYLADENINE GLYCOSYLASE"/>
    <property type="match status" value="1"/>
</dbReference>
<dbReference type="EMBL" id="CP001618">
    <property type="protein sequence ID" value="ACQ82294.1"/>
    <property type="molecule type" value="Genomic_DNA"/>
</dbReference>
<dbReference type="RefSeq" id="WP_015884531.1">
    <property type="nucleotide sequence ID" value="NC_012669.1"/>
</dbReference>
<dbReference type="KEGG" id="bcv:Bcav_4053"/>
<keyword evidence="8" id="KW-1185">Reference proteome</keyword>
<dbReference type="GO" id="GO:0005737">
    <property type="term" value="C:cytoplasm"/>
    <property type="evidence" value="ECO:0007669"/>
    <property type="project" value="TreeGrafter"/>
</dbReference>
<dbReference type="EC" id="3.2.2.21" evidence="2"/>
<evidence type="ECO:0000256" key="2">
    <source>
        <dbReference type="ARBA" id="ARBA00012000"/>
    </source>
</evidence>
<dbReference type="InterPro" id="IPR051912">
    <property type="entry name" value="Alkylbase_DNA_Glycosylase/TA"/>
</dbReference>
<reference evidence="7 8" key="1">
    <citation type="journal article" date="2009" name="Stand. Genomic Sci.">
        <title>Complete genome sequence of Beutenbergia cavernae type strain (HKI 0122).</title>
        <authorList>
            <person name="Land M."/>
            <person name="Pukall R."/>
            <person name="Abt B."/>
            <person name="Goker M."/>
            <person name="Rohde M."/>
            <person name="Glavina Del Rio T."/>
            <person name="Tice H."/>
            <person name="Copeland A."/>
            <person name="Cheng J.F."/>
            <person name="Lucas S."/>
            <person name="Chen F."/>
            <person name="Nolan M."/>
            <person name="Bruce D."/>
            <person name="Goodwin L."/>
            <person name="Pitluck S."/>
            <person name="Ivanova N."/>
            <person name="Mavromatis K."/>
            <person name="Ovchinnikova G."/>
            <person name="Pati A."/>
            <person name="Chen A."/>
            <person name="Palaniappan K."/>
            <person name="Hauser L."/>
            <person name="Chang Y.J."/>
            <person name="Jefferies C.C."/>
            <person name="Saunders E."/>
            <person name="Brettin T."/>
            <person name="Detter J.C."/>
            <person name="Han C."/>
            <person name="Chain P."/>
            <person name="Bristow J."/>
            <person name="Eisen J.A."/>
            <person name="Markowitz V."/>
            <person name="Hugenholtz P."/>
            <person name="Kyrpides N.C."/>
            <person name="Klenk H.P."/>
            <person name="Lapidus A."/>
        </authorList>
    </citation>
    <scope>NUCLEOTIDE SEQUENCE [LARGE SCALE GENOMIC DNA]</scope>
    <source>
        <strain evidence="8">ATCC BAA-8 / DSM 12333 / NBRC 16432</strain>
    </source>
</reference>
<dbReference type="InterPro" id="IPR010316">
    <property type="entry name" value="AlkA_N"/>
</dbReference>
<dbReference type="InterPro" id="IPR011257">
    <property type="entry name" value="DNA_glycosylase"/>
</dbReference>
<accession>C5C5F4</accession>
<dbReference type="InterPro" id="IPR023170">
    <property type="entry name" value="HhH_base_excis_C"/>
</dbReference>
<dbReference type="GO" id="GO:0008725">
    <property type="term" value="F:DNA-3-methyladenine glycosylase activity"/>
    <property type="evidence" value="ECO:0007669"/>
    <property type="project" value="TreeGrafter"/>
</dbReference>
<dbReference type="SMART" id="SM01009">
    <property type="entry name" value="AlkA_N"/>
    <property type="match status" value="1"/>
</dbReference>
<dbReference type="CDD" id="cd00056">
    <property type="entry name" value="ENDO3c"/>
    <property type="match status" value="1"/>
</dbReference>
<dbReference type="InterPro" id="IPR037046">
    <property type="entry name" value="AlkA_N_sf"/>
</dbReference>
<feature type="domain" description="DNA-3-methyladenine glycosylase AlkA N-terminal" evidence="6">
    <location>
        <begin position="18"/>
        <end position="149"/>
    </location>
</feature>
<evidence type="ECO:0000313" key="7">
    <source>
        <dbReference type="EMBL" id="ACQ82294.1"/>
    </source>
</evidence>
<dbReference type="Proteomes" id="UP000007962">
    <property type="component" value="Chromosome"/>
</dbReference>
<dbReference type="SUPFAM" id="SSF55945">
    <property type="entry name" value="TATA-box binding protein-like"/>
    <property type="match status" value="1"/>
</dbReference>
<dbReference type="GO" id="GO:0043916">
    <property type="term" value="F:DNA-7-methylguanine glycosylase activity"/>
    <property type="evidence" value="ECO:0007669"/>
    <property type="project" value="TreeGrafter"/>
</dbReference>
<name>C5C5F4_BEUC1</name>
<gene>
    <name evidence="7" type="ordered locus">Bcav_4053</name>
</gene>
<dbReference type="GO" id="GO:0032993">
    <property type="term" value="C:protein-DNA complex"/>
    <property type="evidence" value="ECO:0007669"/>
    <property type="project" value="TreeGrafter"/>
</dbReference>
<dbReference type="Gene3D" id="1.10.340.30">
    <property type="entry name" value="Hypothetical protein, domain 2"/>
    <property type="match status" value="1"/>
</dbReference>
<dbReference type="Gene3D" id="3.30.310.20">
    <property type="entry name" value="DNA-3-methyladenine glycosylase AlkA, N-terminal domain"/>
    <property type="match status" value="1"/>
</dbReference>
<dbReference type="AlphaFoldDB" id="C5C5F4"/>
<dbReference type="PANTHER" id="PTHR43003:SF13">
    <property type="entry name" value="DNA-3-METHYLADENINE GLYCOSYLASE 2"/>
    <property type="match status" value="1"/>
</dbReference>
<dbReference type="GO" id="GO:0006285">
    <property type="term" value="P:base-excision repair, AP site formation"/>
    <property type="evidence" value="ECO:0007669"/>
    <property type="project" value="TreeGrafter"/>
</dbReference>
<evidence type="ECO:0000256" key="1">
    <source>
        <dbReference type="ARBA" id="ARBA00000086"/>
    </source>
</evidence>
<proteinExistence type="predicted"/>
<dbReference type="SUPFAM" id="SSF48150">
    <property type="entry name" value="DNA-glycosylase"/>
    <property type="match status" value="1"/>
</dbReference>
<sequence length="330" mass="34169">MTASTALARPPTRAAVSGLRLAYTPPLDADALLAALGRHETVGLDRVDPLGRTVTRTVPTPDGPVLVTVHLAADEPVVVLDVEPLVAVAGVGAVWSGADGALEALVSRVRGWLDLDHDPLAADAVLAADPALAPLVAGAPGMRVPGFVDPFEAAATTVLGQQVSLAAARTFTSRFVAAYGTPLRAAGAPSTAPHWFAFPTPEAIARADPDELRAVVGLTRARASSLTSLAAAFADGLALDTGPGSRERLLALPGIGPWTADYLELRLLRDPDAFPAGDLVLRRGLGVVDPDEATALAESWRPWRGYGVFHIWSSATAPQGRGAAPRRLLS</sequence>
<evidence type="ECO:0000259" key="5">
    <source>
        <dbReference type="SMART" id="SM00478"/>
    </source>
</evidence>
<dbReference type="OrthoDB" id="9811249at2"/>
<evidence type="ECO:0000313" key="8">
    <source>
        <dbReference type="Proteomes" id="UP000007962"/>
    </source>
</evidence>
<keyword evidence="3" id="KW-0227">DNA damage</keyword>
<dbReference type="GO" id="GO:0032131">
    <property type="term" value="F:alkylated DNA binding"/>
    <property type="evidence" value="ECO:0007669"/>
    <property type="project" value="TreeGrafter"/>
</dbReference>
<dbReference type="Pfam" id="PF06029">
    <property type="entry name" value="AlkA_N"/>
    <property type="match status" value="1"/>
</dbReference>
<dbReference type="GO" id="GO:0006307">
    <property type="term" value="P:DNA alkylation repair"/>
    <property type="evidence" value="ECO:0007669"/>
    <property type="project" value="TreeGrafter"/>
</dbReference>
<keyword evidence="4" id="KW-0234">DNA repair</keyword>